<dbReference type="InterPro" id="IPR025500">
    <property type="entry name" value="DUF4390"/>
</dbReference>
<reference evidence="2" key="1">
    <citation type="submission" date="2009-09" db="EMBL/GenBank/DDBJ databases">
        <title>The complete chromosome of Desulfohalobium retbaense DSM 5692.</title>
        <authorList>
            <consortium name="US DOE Joint Genome Institute (JGI-PGF)"/>
            <person name="Lucas S."/>
            <person name="Copeland A."/>
            <person name="Lapidus A."/>
            <person name="Glavina del Rio T."/>
            <person name="Dalin E."/>
            <person name="Tice H."/>
            <person name="Bruce D."/>
            <person name="Goodwin L."/>
            <person name="Pitluck S."/>
            <person name="Kyrpides N."/>
            <person name="Mavromatis K."/>
            <person name="Ivanova N."/>
            <person name="Mikhailova N."/>
            <person name="Munk A.C."/>
            <person name="Brettin T."/>
            <person name="Detter J.C."/>
            <person name="Han C."/>
            <person name="Tapia R."/>
            <person name="Larimer F."/>
            <person name="Land M."/>
            <person name="Hauser L."/>
            <person name="Markowitz V."/>
            <person name="Cheng J.-F."/>
            <person name="Hugenholtz P."/>
            <person name="Woyke T."/>
            <person name="Wu D."/>
            <person name="Spring S."/>
            <person name="Klenk H.-P."/>
            <person name="Eisen J.A."/>
        </authorList>
    </citation>
    <scope>NUCLEOTIDE SEQUENCE [LARGE SCALE GENOMIC DNA]</scope>
    <source>
        <strain evidence="2">DSM 5692</strain>
    </source>
</reference>
<organism evidence="1 2">
    <name type="scientific">Desulfohalobium retbaense (strain ATCC 49708 / DSM 5692 / JCM 16813 / HR100)</name>
    <dbReference type="NCBI Taxonomy" id="485915"/>
    <lineage>
        <taxon>Bacteria</taxon>
        <taxon>Pseudomonadati</taxon>
        <taxon>Thermodesulfobacteriota</taxon>
        <taxon>Desulfovibrionia</taxon>
        <taxon>Desulfovibrionales</taxon>
        <taxon>Desulfohalobiaceae</taxon>
        <taxon>Desulfohalobium</taxon>
    </lineage>
</organism>
<reference evidence="1 2" key="2">
    <citation type="journal article" date="2010" name="Stand. Genomic Sci.">
        <title>Complete genome sequence of Desulfohalobium retbaense type strain (HR(100)).</title>
        <authorList>
            <person name="Spring S."/>
            <person name="Nolan M."/>
            <person name="Lapidus A."/>
            <person name="Glavina Del Rio T."/>
            <person name="Copeland A."/>
            <person name="Tice H."/>
            <person name="Cheng J.F."/>
            <person name="Lucas S."/>
            <person name="Land M."/>
            <person name="Chen F."/>
            <person name="Bruce D."/>
            <person name="Goodwin L."/>
            <person name="Pitluck S."/>
            <person name="Ivanova N."/>
            <person name="Mavromatis K."/>
            <person name="Mikhailova N."/>
            <person name="Pati A."/>
            <person name="Chen A."/>
            <person name="Palaniappan K."/>
            <person name="Hauser L."/>
            <person name="Chang Y.J."/>
            <person name="Jeffries C.D."/>
            <person name="Munk C."/>
            <person name="Kiss H."/>
            <person name="Chain P."/>
            <person name="Han C."/>
            <person name="Brettin T."/>
            <person name="Detter J.C."/>
            <person name="Schuler E."/>
            <person name="Goker M."/>
            <person name="Rohde M."/>
            <person name="Bristow J."/>
            <person name="Eisen J.A."/>
            <person name="Markowitz V."/>
            <person name="Hugenholtz P."/>
            <person name="Kyrpides N.C."/>
            <person name="Klenk H.P."/>
        </authorList>
    </citation>
    <scope>NUCLEOTIDE SEQUENCE [LARGE SCALE GENOMIC DNA]</scope>
    <source>
        <strain evidence="1 2">DSM 5692</strain>
    </source>
</reference>
<dbReference type="Pfam" id="PF14334">
    <property type="entry name" value="DUF4390"/>
    <property type="match status" value="1"/>
</dbReference>
<keyword evidence="2" id="KW-1185">Reference proteome</keyword>
<dbReference type="Proteomes" id="UP000001052">
    <property type="component" value="Chromosome"/>
</dbReference>
<dbReference type="HOGENOM" id="CLU_116639_0_0_7"/>
<dbReference type="PROSITE" id="PS51257">
    <property type="entry name" value="PROKAR_LIPOPROTEIN"/>
    <property type="match status" value="1"/>
</dbReference>
<dbReference type="AlphaFoldDB" id="C8WYS7"/>
<dbReference type="STRING" id="485915.Dret_0546"/>
<sequence length="197" mass="22592">MKVGVQTIRTTVQCWLFVAILTACVAGGVTAAFGQQWQLDNLVLDSSQGGHVRVRFGVQCPVEPLKQLLTDEGATVRVGFEAALRRERLLLWEKQEAVARRLYYLKSRALSQEYELKGEGLNKPLVGTELAPLLDKAWSTLEMDLGAWHQLQPGSEYVVDLRIECDRADVPVWLRRALFFWSWDVLPPRTYRLRFRY</sequence>
<dbReference type="KEGG" id="drt:Dret_0546"/>
<gene>
    <name evidence="1" type="ordered locus">Dret_0546</name>
</gene>
<proteinExistence type="predicted"/>
<protein>
    <recommendedName>
        <fullName evidence="3">DUF4390 domain-containing protein</fullName>
    </recommendedName>
</protein>
<evidence type="ECO:0000313" key="1">
    <source>
        <dbReference type="EMBL" id="ACV67843.1"/>
    </source>
</evidence>
<dbReference type="eggNOG" id="ENOG50303IT">
    <property type="taxonomic scope" value="Bacteria"/>
</dbReference>
<dbReference type="EMBL" id="CP001734">
    <property type="protein sequence ID" value="ACV67843.1"/>
    <property type="molecule type" value="Genomic_DNA"/>
</dbReference>
<evidence type="ECO:0000313" key="2">
    <source>
        <dbReference type="Proteomes" id="UP000001052"/>
    </source>
</evidence>
<evidence type="ECO:0008006" key="3">
    <source>
        <dbReference type="Google" id="ProtNLM"/>
    </source>
</evidence>
<name>C8WYS7_DESRD</name>
<accession>C8WYS7</accession>